<dbReference type="CDD" id="cd01045">
    <property type="entry name" value="Ferritin_like_AB"/>
    <property type="match status" value="1"/>
</dbReference>
<accession>A0ABS4NHE2</accession>
<proteinExistence type="predicted"/>
<organism evidence="2 3">
    <name type="scientific">Thermoanaerobacterium butyriciformans</name>
    <dbReference type="NCBI Taxonomy" id="1702242"/>
    <lineage>
        <taxon>Bacteria</taxon>
        <taxon>Bacillati</taxon>
        <taxon>Bacillota</taxon>
        <taxon>Clostridia</taxon>
        <taxon>Thermoanaerobacterales</taxon>
        <taxon>Thermoanaerobacteraceae</taxon>
        <taxon>Thermoanaerobacterium</taxon>
    </lineage>
</organism>
<evidence type="ECO:0000259" key="1">
    <source>
        <dbReference type="Pfam" id="PF02915"/>
    </source>
</evidence>
<dbReference type="RefSeq" id="WP_209454187.1">
    <property type="nucleotide sequence ID" value="NZ_JAGGLT010000020.1"/>
</dbReference>
<feature type="domain" description="Rubrerythrin diiron-binding" evidence="1">
    <location>
        <begin position="4"/>
        <end position="136"/>
    </location>
</feature>
<keyword evidence="3" id="KW-1185">Reference proteome</keyword>
<dbReference type="Proteomes" id="UP001166402">
    <property type="component" value="Unassembled WGS sequence"/>
</dbReference>
<dbReference type="EMBL" id="JAGGLT010000020">
    <property type="protein sequence ID" value="MBP2072428.1"/>
    <property type="molecule type" value="Genomic_DNA"/>
</dbReference>
<dbReference type="InterPro" id="IPR009078">
    <property type="entry name" value="Ferritin-like_SF"/>
</dbReference>
<gene>
    <name evidence="2" type="ORF">J2Z80_001959</name>
</gene>
<evidence type="ECO:0000313" key="3">
    <source>
        <dbReference type="Proteomes" id="UP001166402"/>
    </source>
</evidence>
<protein>
    <submittedName>
        <fullName evidence="2">Rubrerythrin</fullName>
    </submittedName>
</protein>
<dbReference type="PANTHER" id="PTHR33531:SF7">
    <property type="entry name" value="HYPOTHETICAL MEMBRANE PROTEIN, CONSERVED"/>
    <property type="match status" value="1"/>
</dbReference>
<dbReference type="InterPro" id="IPR012347">
    <property type="entry name" value="Ferritin-like"/>
</dbReference>
<dbReference type="PANTHER" id="PTHR33531">
    <property type="entry name" value="RUBRERYTHRIN SUBFAMILY"/>
    <property type="match status" value="1"/>
</dbReference>
<sequence length="162" mass="19417">MNPLKYAIKMELDGVDYYNNQAELNKDNELYNVFKEMAKDEMTHAEILKNKMNEITFELKDDRDLERAKNIFFNAKNFKTNIKDIPGQIDGYNLILDKEKESIDLYKNLLDDTNDEEEREIFKYLIKQEEEHYSIIEDIITLLNHSNEWVESAEFGVRKEEY</sequence>
<comment type="caution">
    <text evidence="2">The sequence shown here is derived from an EMBL/GenBank/DDBJ whole genome shotgun (WGS) entry which is preliminary data.</text>
</comment>
<dbReference type="SUPFAM" id="SSF47240">
    <property type="entry name" value="Ferritin-like"/>
    <property type="match status" value="1"/>
</dbReference>
<dbReference type="InterPro" id="IPR003251">
    <property type="entry name" value="Rr_diiron-bd_dom"/>
</dbReference>
<evidence type="ECO:0000313" key="2">
    <source>
        <dbReference type="EMBL" id="MBP2072428.1"/>
    </source>
</evidence>
<dbReference type="Pfam" id="PF02915">
    <property type="entry name" value="Rubrerythrin"/>
    <property type="match status" value="1"/>
</dbReference>
<name>A0ABS4NHE2_9THEO</name>
<dbReference type="Gene3D" id="1.20.1260.10">
    <property type="match status" value="1"/>
</dbReference>
<reference evidence="2" key="1">
    <citation type="submission" date="2021-03" db="EMBL/GenBank/DDBJ databases">
        <title>Genomic Encyclopedia of Type Strains, Phase IV (KMG-IV): sequencing the most valuable type-strain genomes for metagenomic binning, comparative biology and taxonomic classification.</title>
        <authorList>
            <person name="Goeker M."/>
        </authorList>
    </citation>
    <scope>NUCLEOTIDE SEQUENCE</scope>
    <source>
        <strain evidence="2">DSM 101588</strain>
    </source>
</reference>